<dbReference type="PROSITE" id="PS51257">
    <property type="entry name" value="PROKAR_LIPOPROTEIN"/>
    <property type="match status" value="1"/>
</dbReference>
<keyword evidence="2" id="KW-1185">Reference proteome</keyword>
<dbReference type="Proteomes" id="UP001597062">
    <property type="component" value="Unassembled WGS sequence"/>
</dbReference>
<comment type="caution">
    <text evidence="1">The sequence shown here is derived from an EMBL/GenBank/DDBJ whole genome shotgun (WGS) entry which is preliminary data.</text>
</comment>
<dbReference type="RefSeq" id="WP_386106010.1">
    <property type="nucleotide sequence ID" value="NZ_JBHTJR010000027.1"/>
</dbReference>
<dbReference type="EMBL" id="JBHTJR010000027">
    <property type="protein sequence ID" value="MFD0992579.1"/>
    <property type="molecule type" value="Genomic_DNA"/>
</dbReference>
<evidence type="ECO:0000313" key="1">
    <source>
        <dbReference type="EMBL" id="MFD0992579.1"/>
    </source>
</evidence>
<evidence type="ECO:0008006" key="3">
    <source>
        <dbReference type="Google" id="ProtNLM"/>
    </source>
</evidence>
<proteinExistence type="predicted"/>
<name>A0ABW3JRG0_9FLAO</name>
<protein>
    <recommendedName>
        <fullName evidence="3">Lipoprotein</fullName>
    </recommendedName>
</protein>
<sequence>MNKILLLLLSITMLIGCKTETKSDKNETAETEQTLPQFKSVREMLADASDYYEENGSLKFISEDKSKLHIQVSKPILEADLENVKEEIVKRDIVYVAFQTFAQTDIDKLIITAVPNDMENRKKYYEKYKKTVSVDRKNAQAVLKKYLDSEDFSILYKLDGTLWLPNDNFSKLKFEKLNQVYADLSK</sequence>
<reference evidence="2" key="1">
    <citation type="journal article" date="2019" name="Int. J. Syst. Evol. Microbiol.">
        <title>The Global Catalogue of Microorganisms (GCM) 10K type strain sequencing project: providing services to taxonomists for standard genome sequencing and annotation.</title>
        <authorList>
            <consortium name="The Broad Institute Genomics Platform"/>
            <consortium name="The Broad Institute Genome Sequencing Center for Infectious Disease"/>
            <person name="Wu L."/>
            <person name="Ma J."/>
        </authorList>
    </citation>
    <scope>NUCLEOTIDE SEQUENCE [LARGE SCALE GENOMIC DNA]</scope>
    <source>
        <strain evidence="2">CCUG 60527</strain>
    </source>
</reference>
<gene>
    <name evidence="1" type="ORF">ACFQ1U_05125</name>
</gene>
<accession>A0ABW3JRG0</accession>
<organism evidence="1 2">
    <name type="scientific">Tenacibaculum geojense</name>
    <dbReference type="NCBI Taxonomy" id="915352"/>
    <lineage>
        <taxon>Bacteria</taxon>
        <taxon>Pseudomonadati</taxon>
        <taxon>Bacteroidota</taxon>
        <taxon>Flavobacteriia</taxon>
        <taxon>Flavobacteriales</taxon>
        <taxon>Flavobacteriaceae</taxon>
        <taxon>Tenacibaculum</taxon>
    </lineage>
</organism>
<evidence type="ECO:0000313" key="2">
    <source>
        <dbReference type="Proteomes" id="UP001597062"/>
    </source>
</evidence>